<dbReference type="InterPro" id="IPR001789">
    <property type="entry name" value="Sig_transdc_resp-reg_receiver"/>
</dbReference>
<keyword evidence="9" id="KW-0805">Transcription regulation</keyword>
<evidence type="ECO:0000256" key="8">
    <source>
        <dbReference type="ARBA" id="ARBA00023012"/>
    </source>
</evidence>
<feature type="modified residue" description="4-aspartylphosphate" evidence="17">
    <location>
        <position position="77"/>
    </location>
</feature>
<dbReference type="PRINTS" id="PR01590">
    <property type="entry name" value="HTHFIS"/>
</dbReference>
<comment type="subcellular location">
    <subcellularLocation>
        <location evidence="1">Cytoplasm</location>
    </subcellularLocation>
</comment>
<evidence type="ECO:0000256" key="15">
    <source>
        <dbReference type="ARBA" id="ARBA00031910"/>
    </source>
</evidence>
<keyword evidence="6" id="KW-0547">Nucleotide-binding</keyword>
<comment type="function">
    <text evidence="16">Member of the two-component regulatory system NtrB/NtrC, which controls expression of the nitrogen-regulated (ntr) genes in response to nitrogen limitation. Phosphorylated NtrC binds directly to DNA and stimulates the formation of open promoter-sigma54-RNA polymerase complexes.</text>
</comment>
<dbReference type="OrthoDB" id="9802388at2"/>
<evidence type="ECO:0000259" key="19">
    <source>
        <dbReference type="PROSITE" id="PS50110"/>
    </source>
</evidence>
<dbReference type="Pfam" id="PF00158">
    <property type="entry name" value="Sigma54_activat"/>
    <property type="match status" value="1"/>
</dbReference>
<evidence type="ECO:0000256" key="13">
    <source>
        <dbReference type="ARBA" id="ARBA00023231"/>
    </source>
</evidence>
<evidence type="ECO:0000256" key="3">
    <source>
        <dbReference type="ARBA" id="ARBA00022490"/>
    </source>
</evidence>
<evidence type="ECO:0000256" key="7">
    <source>
        <dbReference type="ARBA" id="ARBA00022840"/>
    </source>
</evidence>
<keyword evidence="4" id="KW-0678">Repressor</keyword>
<dbReference type="Pfam" id="PF25601">
    <property type="entry name" value="AAA_lid_14"/>
    <property type="match status" value="1"/>
</dbReference>
<feature type="domain" description="Response regulatory" evidence="19">
    <location>
        <begin position="27"/>
        <end position="142"/>
    </location>
</feature>
<keyword evidence="8" id="KW-0902">Two-component regulatory system</keyword>
<dbReference type="GO" id="GO:0005524">
    <property type="term" value="F:ATP binding"/>
    <property type="evidence" value="ECO:0007669"/>
    <property type="project" value="UniProtKB-KW"/>
</dbReference>
<keyword evidence="7" id="KW-0067">ATP-binding</keyword>
<evidence type="ECO:0000256" key="17">
    <source>
        <dbReference type="PROSITE-ProRule" id="PRU00169"/>
    </source>
</evidence>
<evidence type="ECO:0000313" key="21">
    <source>
        <dbReference type="Proteomes" id="UP000183447"/>
    </source>
</evidence>
<keyword evidence="12" id="KW-0804">Transcription</keyword>
<evidence type="ECO:0000256" key="14">
    <source>
        <dbReference type="ARBA" id="ARBA00029881"/>
    </source>
</evidence>
<dbReference type="InterPro" id="IPR009057">
    <property type="entry name" value="Homeodomain-like_sf"/>
</dbReference>
<evidence type="ECO:0000256" key="1">
    <source>
        <dbReference type="ARBA" id="ARBA00004496"/>
    </source>
</evidence>
<dbReference type="AlphaFoldDB" id="A0A1K2HX11"/>
<dbReference type="InterPro" id="IPR003593">
    <property type="entry name" value="AAA+_ATPase"/>
</dbReference>
<keyword evidence="3" id="KW-0963">Cytoplasm</keyword>
<dbReference type="GO" id="GO:0000160">
    <property type="term" value="P:phosphorelay signal transduction system"/>
    <property type="evidence" value="ECO:0007669"/>
    <property type="project" value="UniProtKB-KW"/>
</dbReference>
<name>A0A1K2HX11_9HYPH</name>
<keyword evidence="5 17" id="KW-0597">Phosphoprotein</keyword>
<dbReference type="CDD" id="cd00009">
    <property type="entry name" value="AAA"/>
    <property type="match status" value="1"/>
</dbReference>
<dbReference type="SUPFAM" id="SSF52172">
    <property type="entry name" value="CheY-like"/>
    <property type="match status" value="1"/>
</dbReference>
<dbReference type="RefSeq" id="WP_143145713.1">
    <property type="nucleotide sequence ID" value="NZ_FPKU01000001.1"/>
</dbReference>
<dbReference type="SMART" id="SM00448">
    <property type="entry name" value="REC"/>
    <property type="match status" value="1"/>
</dbReference>
<dbReference type="GO" id="GO:0006355">
    <property type="term" value="P:regulation of DNA-templated transcription"/>
    <property type="evidence" value="ECO:0007669"/>
    <property type="project" value="InterPro"/>
</dbReference>
<evidence type="ECO:0000256" key="9">
    <source>
        <dbReference type="ARBA" id="ARBA00023015"/>
    </source>
</evidence>
<gene>
    <name evidence="20" type="ORF">SAMN02983003_1784</name>
</gene>
<dbReference type="PROSITE" id="PS50110">
    <property type="entry name" value="RESPONSE_REGULATORY"/>
    <property type="match status" value="1"/>
</dbReference>
<dbReference type="PANTHER" id="PTHR32071:SF95">
    <property type="entry name" value="DNA-BINDING TRANSCRIPTIONAL REGULATOR NTRC"/>
    <property type="match status" value="1"/>
</dbReference>
<dbReference type="Gene3D" id="1.10.8.60">
    <property type="match status" value="1"/>
</dbReference>
<evidence type="ECO:0000256" key="2">
    <source>
        <dbReference type="ARBA" id="ARBA00019059"/>
    </source>
</evidence>
<evidence type="ECO:0000256" key="6">
    <source>
        <dbReference type="ARBA" id="ARBA00022741"/>
    </source>
</evidence>
<dbReference type="SUPFAM" id="SSF46689">
    <property type="entry name" value="Homeodomain-like"/>
    <property type="match status" value="1"/>
</dbReference>
<accession>A0A1K2HX11</accession>
<reference evidence="20 21" key="1">
    <citation type="submission" date="2016-11" db="EMBL/GenBank/DDBJ databases">
        <authorList>
            <person name="Jaros S."/>
            <person name="Januszkiewicz K."/>
            <person name="Wedrychowicz H."/>
        </authorList>
    </citation>
    <scope>NUCLEOTIDE SEQUENCE [LARGE SCALE GENOMIC DNA]</scope>
    <source>
        <strain evidence="20 21">ATCC 23634</strain>
    </source>
</reference>
<dbReference type="SUPFAM" id="SSF52540">
    <property type="entry name" value="P-loop containing nucleoside triphosphate hydrolases"/>
    <property type="match status" value="1"/>
</dbReference>
<evidence type="ECO:0000256" key="5">
    <source>
        <dbReference type="ARBA" id="ARBA00022553"/>
    </source>
</evidence>
<protein>
    <recommendedName>
        <fullName evidence="2">DNA-binding transcriptional regulator NtrC</fullName>
    </recommendedName>
    <alternativeName>
        <fullName evidence="14">Nitrogen regulation protein NR(I)</fullName>
    </alternativeName>
    <alternativeName>
        <fullName evidence="15">Nitrogen regulator I</fullName>
    </alternativeName>
</protein>
<dbReference type="InterPro" id="IPR002197">
    <property type="entry name" value="HTH_Fis"/>
</dbReference>
<dbReference type="GO" id="GO:0005737">
    <property type="term" value="C:cytoplasm"/>
    <property type="evidence" value="ECO:0007669"/>
    <property type="project" value="UniProtKB-SubCell"/>
</dbReference>
<dbReference type="InterPro" id="IPR027417">
    <property type="entry name" value="P-loop_NTPase"/>
</dbReference>
<organism evidence="20 21">
    <name type="scientific">Devosia enhydra</name>
    <dbReference type="NCBI Taxonomy" id="665118"/>
    <lineage>
        <taxon>Bacteria</taxon>
        <taxon>Pseudomonadati</taxon>
        <taxon>Pseudomonadota</taxon>
        <taxon>Alphaproteobacteria</taxon>
        <taxon>Hyphomicrobiales</taxon>
        <taxon>Devosiaceae</taxon>
        <taxon>Devosia</taxon>
    </lineage>
</organism>
<proteinExistence type="predicted"/>
<evidence type="ECO:0000256" key="4">
    <source>
        <dbReference type="ARBA" id="ARBA00022491"/>
    </source>
</evidence>
<dbReference type="Gene3D" id="3.40.50.2300">
    <property type="match status" value="1"/>
</dbReference>
<dbReference type="Gene3D" id="3.40.50.300">
    <property type="entry name" value="P-loop containing nucleotide triphosphate hydrolases"/>
    <property type="match status" value="1"/>
</dbReference>
<keyword evidence="13" id="KW-0535">Nitrogen fixation</keyword>
<dbReference type="PANTHER" id="PTHR32071">
    <property type="entry name" value="TRANSCRIPTIONAL REGULATORY PROTEIN"/>
    <property type="match status" value="1"/>
</dbReference>
<evidence type="ECO:0000256" key="16">
    <source>
        <dbReference type="ARBA" id="ARBA00043886"/>
    </source>
</evidence>
<sequence>MTQNGTGDSPGPIPTIHDPLQQSSMARILVVDDDHAQRLHLSALVAALGHEAIPAQGGDEALALIAQDGDLALMLLDLVMPERDGMAVLDALSRHGASLPVIVLSGHPSRDVIATARQRGAIDYLAKPVVPERLEMSIDTALAHAALRRQLEAERHRSGGECDLSRVESVDPAMRRVIAQLGKAARSGLPVLLEGEAGTGKSLVARALHGQSDRAGRQCLALSLTTIAPERMEDALFGSTAAGSDARGLLRAAHGGTLIIEDIARLPLAAQARLATYLATGNAAPAGQRPDRPNTRIIATTRRRLLNLARLGTLREDLYNRLNLMPVYLPPLRQRPGDILALAETAARRIGAEEGRILRGLTADAEALLMAHDWPGNVAELLRHVARAVAISEGERLRPADFPALLRLLRGPAAAAQHLSEAARPSAPVHIDAAILSSIETAEISATGTAPAMSDRFIGADGTLASLAQIERELIVFALERHAGHMSKVARTLGIGRSTLYRKLRDYGIDGGWAADAA</sequence>
<dbReference type="Pfam" id="PF00072">
    <property type="entry name" value="Response_reg"/>
    <property type="match status" value="1"/>
</dbReference>
<evidence type="ECO:0000259" key="18">
    <source>
        <dbReference type="PROSITE" id="PS50045"/>
    </source>
</evidence>
<dbReference type="GO" id="GO:0043565">
    <property type="term" value="F:sequence-specific DNA binding"/>
    <property type="evidence" value="ECO:0007669"/>
    <property type="project" value="InterPro"/>
</dbReference>
<evidence type="ECO:0000256" key="10">
    <source>
        <dbReference type="ARBA" id="ARBA00023125"/>
    </source>
</evidence>
<dbReference type="Proteomes" id="UP000183447">
    <property type="component" value="Unassembled WGS sequence"/>
</dbReference>
<dbReference type="EMBL" id="FPKU01000001">
    <property type="protein sequence ID" value="SFZ83678.1"/>
    <property type="molecule type" value="Genomic_DNA"/>
</dbReference>
<keyword evidence="21" id="KW-1185">Reference proteome</keyword>
<dbReference type="InterPro" id="IPR011006">
    <property type="entry name" value="CheY-like_superfamily"/>
</dbReference>
<keyword evidence="10 20" id="KW-0238">DNA-binding</keyword>
<dbReference type="PROSITE" id="PS50045">
    <property type="entry name" value="SIGMA54_INTERACT_4"/>
    <property type="match status" value="1"/>
</dbReference>
<dbReference type="Gene3D" id="1.10.10.60">
    <property type="entry name" value="Homeodomain-like"/>
    <property type="match status" value="1"/>
</dbReference>
<feature type="domain" description="Sigma-54 factor interaction" evidence="18">
    <location>
        <begin position="167"/>
        <end position="390"/>
    </location>
</feature>
<evidence type="ECO:0000313" key="20">
    <source>
        <dbReference type="EMBL" id="SFZ83678.1"/>
    </source>
</evidence>
<evidence type="ECO:0000256" key="11">
    <source>
        <dbReference type="ARBA" id="ARBA00023159"/>
    </source>
</evidence>
<dbReference type="InterPro" id="IPR002078">
    <property type="entry name" value="Sigma_54_int"/>
</dbReference>
<dbReference type="CDD" id="cd00156">
    <property type="entry name" value="REC"/>
    <property type="match status" value="1"/>
</dbReference>
<keyword evidence="11" id="KW-0010">Activator</keyword>
<dbReference type="STRING" id="665118.SAMN02983003_1784"/>
<dbReference type="InterPro" id="IPR058031">
    <property type="entry name" value="AAA_lid_NorR"/>
</dbReference>
<evidence type="ECO:0000256" key="12">
    <source>
        <dbReference type="ARBA" id="ARBA00023163"/>
    </source>
</evidence>
<dbReference type="Pfam" id="PF02954">
    <property type="entry name" value="HTH_8"/>
    <property type="match status" value="1"/>
</dbReference>
<dbReference type="SMART" id="SM00382">
    <property type="entry name" value="AAA"/>
    <property type="match status" value="1"/>
</dbReference>